<accession>A0AAV9QUF2</accession>
<keyword evidence="1" id="KW-0472">Membrane</keyword>
<name>A0AAV9QUF2_9TELE</name>
<feature type="transmembrane region" description="Helical" evidence="1">
    <location>
        <begin position="109"/>
        <end position="126"/>
    </location>
</feature>
<organism evidence="2 3">
    <name type="scientific">Crenichthys baileyi</name>
    <name type="common">White River springfish</name>
    <dbReference type="NCBI Taxonomy" id="28760"/>
    <lineage>
        <taxon>Eukaryota</taxon>
        <taxon>Metazoa</taxon>
        <taxon>Chordata</taxon>
        <taxon>Craniata</taxon>
        <taxon>Vertebrata</taxon>
        <taxon>Euteleostomi</taxon>
        <taxon>Actinopterygii</taxon>
        <taxon>Neopterygii</taxon>
        <taxon>Teleostei</taxon>
        <taxon>Neoteleostei</taxon>
        <taxon>Acanthomorphata</taxon>
        <taxon>Ovalentaria</taxon>
        <taxon>Atherinomorphae</taxon>
        <taxon>Cyprinodontiformes</taxon>
        <taxon>Goodeidae</taxon>
        <taxon>Crenichthys</taxon>
    </lineage>
</organism>
<keyword evidence="1" id="KW-0812">Transmembrane</keyword>
<dbReference type="EMBL" id="JAHHUM010002928">
    <property type="protein sequence ID" value="KAK5599570.1"/>
    <property type="molecule type" value="Genomic_DNA"/>
</dbReference>
<evidence type="ECO:0000256" key="1">
    <source>
        <dbReference type="SAM" id="Phobius"/>
    </source>
</evidence>
<evidence type="ECO:0000313" key="3">
    <source>
        <dbReference type="Proteomes" id="UP001311232"/>
    </source>
</evidence>
<keyword evidence="1" id="KW-1133">Transmembrane helix</keyword>
<keyword evidence="3" id="KW-1185">Reference proteome</keyword>
<evidence type="ECO:0000313" key="2">
    <source>
        <dbReference type="EMBL" id="KAK5599570.1"/>
    </source>
</evidence>
<comment type="caution">
    <text evidence="2">The sequence shown here is derived from an EMBL/GenBank/DDBJ whole genome shotgun (WGS) entry which is preliminary data.</text>
</comment>
<sequence>MERKLCLFLSAGHRKALSSGGSEVAVQRAGVEAFRRRESCSSRTSHCTEALLRVMLQQPDRSNSFPGPPLASLRWLHIDVIGSLTLVGFYATTVLACCSTNRARHTAEFTVVFTPLLLILLLFYVHRAVAEKCLSNI</sequence>
<dbReference type="Proteomes" id="UP001311232">
    <property type="component" value="Unassembled WGS sequence"/>
</dbReference>
<feature type="transmembrane region" description="Helical" evidence="1">
    <location>
        <begin position="75"/>
        <end position="97"/>
    </location>
</feature>
<gene>
    <name evidence="2" type="ORF">CRENBAI_019109</name>
</gene>
<protein>
    <submittedName>
        <fullName evidence="2">Uncharacterized protein</fullName>
    </submittedName>
</protein>
<dbReference type="AlphaFoldDB" id="A0AAV9QUF2"/>
<reference evidence="2 3" key="1">
    <citation type="submission" date="2021-06" db="EMBL/GenBank/DDBJ databases">
        <authorList>
            <person name="Palmer J.M."/>
        </authorList>
    </citation>
    <scope>NUCLEOTIDE SEQUENCE [LARGE SCALE GENOMIC DNA]</scope>
    <source>
        <strain evidence="2 3">MEX-2019</strain>
        <tissue evidence="2">Muscle</tissue>
    </source>
</reference>
<proteinExistence type="predicted"/>